<protein>
    <recommendedName>
        <fullName evidence="2">Carbohydrate binding domain-containing protein</fullName>
    </recommendedName>
</protein>
<keyword evidence="4" id="KW-1185">Reference proteome</keyword>
<dbReference type="EMBL" id="JAJJMB010017069">
    <property type="protein sequence ID" value="KAI3842223.1"/>
    <property type="molecule type" value="Genomic_DNA"/>
</dbReference>
<dbReference type="Pfam" id="PF09478">
    <property type="entry name" value="CBM49"/>
    <property type="match status" value="1"/>
</dbReference>
<dbReference type="GO" id="GO:0030246">
    <property type="term" value="F:carbohydrate binding"/>
    <property type="evidence" value="ECO:0007669"/>
    <property type="project" value="InterPro"/>
</dbReference>
<organism evidence="3 4">
    <name type="scientific">Papaver atlanticum</name>
    <dbReference type="NCBI Taxonomy" id="357466"/>
    <lineage>
        <taxon>Eukaryota</taxon>
        <taxon>Viridiplantae</taxon>
        <taxon>Streptophyta</taxon>
        <taxon>Embryophyta</taxon>
        <taxon>Tracheophyta</taxon>
        <taxon>Spermatophyta</taxon>
        <taxon>Magnoliopsida</taxon>
        <taxon>Ranunculales</taxon>
        <taxon>Papaveraceae</taxon>
        <taxon>Papaveroideae</taxon>
        <taxon>Papaver</taxon>
    </lineage>
</organism>
<evidence type="ECO:0000313" key="3">
    <source>
        <dbReference type="EMBL" id="KAI3842223.1"/>
    </source>
</evidence>
<evidence type="ECO:0000313" key="4">
    <source>
        <dbReference type="Proteomes" id="UP001202328"/>
    </source>
</evidence>
<evidence type="ECO:0000259" key="2">
    <source>
        <dbReference type="SMART" id="SM01063"/>
    </source>
</evidence>
<feature type="non-terminal residue" evidence="3">
    <location>
        <position position="1"/>
    </location>
</feature>
<proteinExistence type="predicted"/>
<dbReference type="InterPro" id="IPR019028">
    <property type="entry name" value="CBM_49"/>
</dbReference>
<feature type="domain" description="Carbohydrate binding" evidence="2">
    <location>
        <begin position="39"/>
        <end position="113"/>
    </location>
</feature>
<comment type="caution">
    <text evidence="3">The sequence shown here is derived from an EMBL/GenBank/DDBJ whole genome shotgun (WGS) entry which is preliminary data.</text>
</comment>
<dbReference type="Proteomes" id="UP001202328">
    <property type="component" value="Unassembled WGS sequence"/>
</dbReference>
<accession>A0AAD4X5K3</accession>
<feature type="region of interest" description="Disordered" evidence="1">
    <location>
        <begin position="1"/>
        <end position="35"/>
    </location>
</feature>
<dbReference type="SMART" id="SM01063">
    <property type="entry name" value="CBM49"/>
    <property type="match status" value="1"/>
</dbReference>
<reference evidence="3" key="1">
    <citation type="submission" date="2022-04" db="EMBL/GenBank/DDBJ databases">
        <title>A functionally conserved STORR gene fusion in Papaver species that diverged 16.8 million years ago.</title>
        <authorList>
            <person name="Catania T."/>
        </authorList>
    </citation>
    <scope>NUCLEOTIDE SEQUENCE</scope>
    <source>
        <strain evidence="3">S-188037</strain>
    </source>
</reference>
<sequence length="125" mass="13506">RLSAGPRGYNLGLPEDASAVTKPMPKRKPAPAPAKSSVITIAQKVTLSWKAKGKTYFRYSTAVTNKSTKNLKNVKLSVSKLYGPLWGLKKSGSSYILGNLPARKSVEIVYVHAAPPAYITVANYN</sequence>
<name>A0AAD4X5K3_9MAGN</name>
<dbReference type="AlphaFoldDB" id="A0AAD4X5K3"/>
<gene>
    <name evidence="3" type="ORF">MKW98_026013</name>
</gene>
<evidence type="ECO:0000256" key="1">
    <source>
        <dbReference type="SAM" id="MobiDB-lite"/>
    </source>
</evidence>